<evidence type="ECO:0000256" key="2">
    <source>
        <dbReference type="ARBA" id="ARBA00023136"/>
    </source>
</evidence>
<dbReference type="Gene3D" id="2.40.170.20">
    <property type="entry name" value="TonB-dependent receptor, beta-barrel domain"/>
    <property type="match status" value="1"/>
</dbReference>
<dbReference type="PANTHER" id="PTHR40980">
    <property type="entry name" value="PLUG DOMAIN-CONTAINING PROTEIN"/>
    <property type="match status" value="1"/>
</dbReference>
<reference evidence="8 9" key="1">
    <citation type="submission" date="2016-10" db="EMBL/GenBank/DDBJ databases">
        <authorList>
            <person name="de Groot N.N."/>
        </authorList>
    </citation>
    <scope>NUCLEOTIDE SEQUENCE [LARGE SCALE GENOMIC DNA]</scope>
    <source>
        <strain evidence="8 9">DSM 19706</strain>
    </source>
</reference>
<dbReference type="InterPro" id="IPR010104">
    <property type="entry name" value="TonB_rcpt_bac"/>
</dbReference>
<sequence length="1006" mass="110831">MRHQTKKGRSKKTAFKYSLVACAVLGISANAIAQEEQAQPSPDTENVAAENAENNVEVIEVTGQRRNLITAREMKMGADTVMDAISAEDMGSLPDRSVLEAISRLPGVAIERFAAANDPDHFGVEGGGAVVRGLTHARTEFNGRDSFSADSGRGLSFEDVSPELMGSVQVFKNQTADMIEGGIAGTISLNTRKPFDDHDGVVAFTVDGTYADLREEWSPNFSGLISENYDTDAGRFGFLVNYTNATMDVQSDAVQIGRYRAQDRDPNLFVPESVRLSKKLDDRTREGFGGSVQWESPDKTLLVTGEYIRSEATLAWGENVVEWADDGSVATNLLPVEGTTFETDSAGYFESGVMTSDAGWRGDAPGGIYGAKHSLLTRVRDQESQVSDASINIKWTPNENWAFNFDVQQVDADMDILDVSVGGAARAVVGLDRSGSGVADVVLLDPTFNNQPGYAFDSTYLQDPSSYFWRYAMDHISDNEGKELAARFDTEYTLDDSVLTSIMVGVRHSSREQTTRQSTYNWGNLSEGWTANGPRWYDQNTVPYDVVSFDNLARGQLAIEGGNDLLFPAMDMVRDYNNLATSLASVNDSGWLPLAARAGAEGNFLPNEINQTDEMSTAFYVRLNFEGEIGGFEYDANVGARYVRLENDTYGFISYPDDRPDDPNDPTEVENYLPQDQKDFGNGASENTVESSTYDTVLPSLNVKFNITDEFLIRIGWSQAIALPALGNLRNYVSISGQDLQVDYDDSVDPPVPVSAAYDRYTAASGNPYLQPMESMNSDISFEYYFGEGDSLTLALFHKSLENYFINGVTVRDYTNNGATQQVEVAGATNGDEGTIKGFEFAYQQFYDFLPGALSGLGMQFNYTYIDEEGSPNEGLSDDAGDSVDAGDFAFDNLPLEGLSQDNFNVAAMYEKYGISARVAYSWRSDYLLTTRDVITTLPIYNEANGQLDASIFYDVTENWKIGFQGTNLNNNITETTMQVNEDGDRVIRSWFTNDRRYSIVVRGNF</sequence>
<feature type="domain" description="TonB-dependent receptor-like beta-barrel" evidence="6">
    <location>
        <begin position="443"/>
        <end position="969"/>
    </location>
</feature>
<evidence type="ECO:0000259" key="7">
    <source>
        <dbReference type="Pfam" id="PF07715"/>
    </source>
</evidence>
<dbReference type="RefSeq" id="WP_093326812.1">
    <property type="nucleotide sequence ID" value="NZ_AP027363.1"/>
</dbReference>
<feature type="domain" description="TonB-dependent receptor plug" evidence="7">
    <location>
        <begin position="80"/>
        <end position="186"/>
    </location>
</feature>
<dbReference type="OrthoDB" id="8727862at2"/>
<dbReference type="SUPFAM" id="SSF56935">
    <property type="entry name" value="Porins"/>
    <property type="match status" value="1"/>
</dbReference>
<accession>A0A1H9YAE9</accession>
<proteinExistence type="inferred from homology"/>
<dbReference type="GO" id="GO:0009279">
    <property type="term" value="C:cell outer membrane"/>
    <property type="evidence" value="ECO:0007669"/>
    <property type="project" value="UniProtKB-SubCell"/>
</dbReference>
<keyword evidence="4" id="KW-0798">TonB box</keyword>
<dbReference type="STRING" id="349064.SAMN05660429_00143"/>
<keyword evidence="5" id="KW-0732">Signal</keyword>
<dbReference type="AlphaFoldDB" id="A0A1H9YAE9"/>
<evidence type="ECO:0000256" key="3">
    <source>
        <dbReference type="ARBA" id="ARBA00023237"/>
    </source>
</evidence>
<name>A0A1H9YAE9_THASX</name>
<feature type="signal peptide" evidence="5">
    <location>
        <begin position="1"/>
        <end position="33"/>
    </location>
</feature>
<comment type="similarity">
    <text evidence="4">Belongs to the TonB-dependent receptor family.</text>
</comment>
<dbReference type="NCBIfam" id="TIGR01782">
    <property type="entry name" value="TonB-Xanth-Caul"/>
    <property type="match status" value="1"/>
</dbReference>
<dbReference type="InterPro" id="IPR037066">
    <property type="entry name" value="Plug_dom_sf"/>
</dbReference>
<evidence type="ECO:0000313" key="9">
    <source>
        <dbReference type="Proteomes" id="UP000199308"/>
    </source>
</evidence>
<comment type="subcellular location">
    <subcellularLocation>
        <location evidence="1 4">Cell outer membrane</location>
    </subcellularLocation>
</comment>
<dbReference type="Gene3D" id="2.170.130.10">
    <property type="entry name" value="TonB-dependent receptor, plug domain"/>
    <property type="match status" value="1"/>
</dbReference>
<keyword evidence="9" id="KW-1185">Reference proteome</keyword>
<dbReference type="EMBL" id="FOHK01000001">
    <property type="protein sequence ID" value="SES65842.1"/>
    <property type="molecule type" value="Genomic_DNA"/>
</dbReference>
<evidence type="ECO:0000256" key="5">
    <source>
        <dbReference type="SAM" id="SignalP"/>
    </source>
</evidence>
<dbReference type="Pfam" id="PF07715">
    <property type="entry name" value="Plug"/>
    <property type="match status" value="1"/>
</dbReference>
<gene>
    <name evidence="8" type="ORF">SAMN05660429_00143</name>
</gene>
<dbReference type="Proteomes" id="UP000199308">
    <property type="component" value="Unassembled WGS sequence"/>
</dbReference>
<dbReference type="InterPro" id="IPR000531">
    <property type="entry name" value="Beta-barrel_TonB"/>
</dbReference>
<evidence type="ECO:0000259" key="6">
    <source>
        <dbReference type="Pfam" id="PF00593"/>
    </source>
</evidence>
<dbReference type="PANTHER" id="PTHR40980:SF3">
    <property type="entry name" value="TONB-DEPENDENT RECEPTOR-LIKE BETA-BARREL DOMAIN-CONTAINING PROTEIN"/>
    <property type="match status" value="1"/>
</dbReference>
<evidence type="ECO:0000256" key="1">
    <source>
        <dbReference type="ARBA" id="ARBA00004442"/>
    </source>
</evidence>
<evidence type="ECO:0000313" key="8">
    <source>
        <dbReference type="EMBL" id="SES65842.1"/>
    </source>
</evidence>
<organism evidence="8 9">
    <name type="scientific">Thalassotalea agarivorans</name>
    <name type="common">Thalassomonas agarivorans</name>
    <dbReference type="NCBI Taxonomy" id="349064"/>
    <lineage>
        <taxon>Bacteria</taxon>
        <taxon>Pseudomonadati</taxon>
        <taxon>Pseudomonadota</taxon>
        <taxon>Gammaproteobacteria</taxon>
        <taxon>Alteromonadales</taxon>
        <taxon>Colwelliaceae</taxon>
        <taxon>Thalassotalea</taxon>
    </lineage>
</organism>
<keyword evidence="3" id="KW-0998">Cell outer membrane</keyword>
<keyword evidence="8" id="KW-0675">Receptor</keyword>
<protein>
    <submittedName>
        <fullName evidence="8">TonB-dependent receptor</fullName>
    </submittedName>
</protein>
<keyword evidence="2 4" id="KW-0472">Membrane</keyword>
<evidence type="ECO:0000256" key="4">
    <source>
        <dbReference type="RuleBase" id="RU003357"/>
    </source>
</evidence>
<feature type="chain" id="PRO_5011732503" evidence="5">
    <location>
        <begin position="34"/>
        <end position="1006"/>
    </location>
</feature>
<dbReference type="Pfam" id="PF00593">
    <property type="entry name" value="TonB_dep_Rec_b-barrel"/>
    <property type="match status" value="1"/>
</dbReference>
<dbReference type="InterPro" id="IPR012910">
    <property type="entry name" value="Plug_dom"/>
</dbReference>
<dbReference type="InterPro" id="IPR036942">
    <property type="entry name" value="Beta-barrel_TonB_sf"/>
</dbReference>